<dbReference type="OrthoDB" id="5342758at2759"/>
<sequence>MDKSFFRRQSDASRGSSSNALSSPSSHELNDLLPRPYSDHPSSRDRSLSSTGESRFPAYSSAPRSDRSRSQNKHVQLSIPPPITASVLLPAINLTSSVSSTQTLTPRLSGRNIAPLIRRERALQAEIQELLDAQSAALLRVRASPKSQNGNTGGGGRTSKSPSKQAATPRTLHTARLGILRALHSLLELSQTKHSILLSTHTTLQATLTQLTHWQRKLADLDSKIHALSPPPSISAPSATSPHRNHSLPPSNDRSLLPNDIPALDREINNLEARLHTLRTHRRLLSRALLEQRSRHEAQASSWVGAKREVESEISAWLRRPTEALGLDGEVAGEGGEMDAFLSLPPGRRTLGGAIDAIRAVMAEVRAQMESVEREGDAVEKGAGVWESVLERVLMFEKELRVWMKGGAGGAEEVLEKMGRVGGEIEGFAGVVEREGWTLLVCAVGAELEAWREGEGVLRGVVGGGVVAGVERGMSTSPHQGPGRGDEDVKGKGKRVENFNSSMGSEGTDIWGSALDTPNPLPDDDLNNASHPATYSPDDLTTSQHPPRSLSPTPSPSPTYPRPRSTSPEADGDPDFNIELEGLKLSGGTPTIRSPAFGGGGGGSEIVTKPGKERYRDNDEEEDDEGPGEDLLTELPTEGYRDAEDEDDDEGPGDDLLVSPEEK</sequence>
<evidence type="ECO:0000313" key="3">
    <source>
        <dbReference type="Proteomes" id="UP000091956"/>
    </source>
</evidence>
<evidence type="ECO:0000256" key="1">
    <source>
        <dbReference type="SAM" id="MobiDB-lite"/>
    </source>
</evidence>
<feature type="region of interest" description="Disordered" evidence="1">
    <location>
        <begin position="143"/>
        <end position="170"/>
    </location>
</feature>
<dbReference type="Proteomes" id="UP000091956">
    <property type="component" value="Unassembled WGS sequence"/>
</dbReference>
<feature type="compositionally biased region" description="Acidic residues" evidence="1">
    <location>
        <begin position="643"/>
        <end position="653"/>
    </location>
</feature>
<feature type="compositionally biased region" description="Polar residues" evidence="1">
    <location>
        <begin position="158"/>
        <end position="168"/>
    </location>
</feature>
<dbReference type="AlphaFoldDB" id="A0A1B8GRT3"/>
<dbReference type="EMBL" id="KV460216">
    <property type="protein sequence ID" value="OBT98552.1"/>
    <property type="molecule type" value="Genomic_DNA"/>
</dbReference>
<dbReference type="GeneID" id="28837019"/>
<feature type="region of interest" description="Disordered" evidence="1">
    <location>
        <begin position="229"/>
        <end position="260"/>
    </location>
</feature>
<feature type="compositionally biased region" description="Polar residues" evidence="1">
    <location>
        <begin position="529"/>
        <end position="545"/>
    </location>
</feature>
<feature type="compositionally biased region" description="Basic and acidic residues" evidence="1">
    <location>
        <begin position="37"/>
        <end position="47"/>
    </location>
</feature>
<organism evidence="2 3">
    <name type="scientific">Pseudogymnoascus verrucosus</name>
    <dbReference type="NCBI Taxonomy" id="342668"/>
    <lineage>
        <taxon>Eukaryota</taxon>
        <taxon>Fungi</taxon>
        <taxon>Dikarya</taxon>
        <taxon>Ascomycota</taxon>
        <taxon>Pezizomycotina</taxon>
        <taxon>Leotiomycetes</taxon>
        <taxon>Thelebolales</taxon>
        <taxon>Thelebolaceae</taxon>
        <taxon>Pseudogymnoascus</taxon>
    </lineage>
</organism>
<reference evidence="2 3" key="1">
    <citation type="submission" date="2016-03" db="EMBL/GenBank/DDBJ databases">
        <title>Comparative genomics of Pseudogymnoascus destructans, the fungus causing white-nose syndrome of bats.</title>
        <authorList>
            <person name="Palmer J.M."/>
            <person name="Drees K.P."/>
            <person name="Foster J.T."/>
            <person name="Lindner D.L."/>
        </authorList>
    </citation>
    <scope>NUCLEOTIDE SEQUENCE [LARGE SCALE GENOMIC DNA]</scope>
    <source>
        <strain evidence="2 3">UAMH 10579</strain>
    </source>
</reference>
<name>A0A1B8GRT3_9PEZI</name>
<dbReference type="STRING" id="342668.A0A1B8GRT3"/>
<proteinExistence type="predicted"/>
<feature type="region of interest" description="Disordered" evidence="1">
    <location>
        <begin position="470"/>
        <end position="663"/>
    </location>
</feature>
<feature type="region of interest" description="Disordered" evidence="1">
    <location>
        <begin position="1"/>
        <end position="75"/>
    </location>
</feature>
<evidence type="ECO:0008006" key="4">
    <source>
        <dbReference type="Google" id="ProtNLM"/>
    </source>
</evidence>
<feature type="compositionally biased region" description="Acidic residues" evidence="1">
    <location>
        <begin position="618"/>
        <end position="632"/>
    </location>
</feature>
<protein>
    <recommendedName>
        <fullName evidence="4">Autophagy-related protein 28</fullName>
    </recommendedName>
</protein>
<gene>
    <name evidence="2" type="ORF">VE01_03633</name>
</gene>
<evidence type="ECO:0000313" key="2">
    <source>
        <dbReference type="EMBL" id="OBT98552.1"/>
    </source>
</evidence>
<feature type="compositionally biased region" description="Basic and acidic residues" evidence="1">
    <location>
        <begin position="484"/>
        <end position="497"/>
    </location>
</feature>
<reference evidence="3" key="2">
    <citation type="journal article" date="2018" name="Nat. Commun.">
        <title>Extreme sensitivity to ultraviolet light in the fungal pathogen causing white-nose syndrome of bats.</title>
        <authorList>
            <person name="Palmer J.M."/>
            <person name="Drees K.P."/>
            <person name="Foster J.T."/>
            <person name="Lindner D.L."/>
        </authorList>
    </citation>
    <scope>NUCLEOTIDE SEQUENCE [LARGE SCALE GENOMIC DNA]</scope>
    <source>
        <strain evidence="3">UAMH 10579</strain>
    </source>
</reference>
<feature type="compositionally biased region" description="Low complexity" evidence="1">
    <location>
        <begin position="12"/>
        <end position="26"/>
    </location>
</feature>
<dbReference type="RefSeq" id="XP_018132285.1">
    <property type="nucleotide sequence ID" value="XM_018273118.2"/>
</dbReference>
<feature type="compositionally biased region" description="Basic and acidic residues" evidence="1">
    <location>
        <begin position="1"/>
        <end position="11"/>
    </location>
</feature>
<keyword evidence="3" id="KW-1185">Reference proteome</keyword>
<accession>A0A1B8GRT3</accession>